<dbReference type="Proteomes" id="UP000054843">
    <property type="component" value="Unassembled WGS sequence"/>
</dbReference>
<gene>
    <name evidence="1" type="ORF">T10_3875</name>
</gene>
<name>A0A0V1M241_9BILA</name>
<reference evidence="1 2" key="1">
    <citation type="submission" date="2015-01" db="EMBL/GenBank/DDBJ databases">
        <title>Evolution of Trichinella species and genotypes.</title>
        <authorList>
            <person name="Korhonen P.K."/>
            <person name="Edoardo P."/>
            <person name="Giuseppe L.R."/>
            <person name="Gasser R.B."/>
        </authorList>
    </citation>
    <scope>NUCLEOTIDE SEQUENCE [LARGE SCALE GENOMIC DNA]</scope>
    <source>
        <strain evidence="1">ISS1980</strain>
    </source>
</reference>
<evidence type="ECO:0000313" key="1">
    <source>
        <dbReference type="EMBL" id="KRZ65829.1"/>
    </source>
</evidence>
<keyword evidence="2" id="KW-1185">Reference proteome</keyword>
<dbReference type="AlphaFoldDB" id="A0A0V1M241"/>
<proteinExistence type="predicted"/>
<sequence>MTFKAYQMSSGVPLKSKPFRFACKEDISPRERISAPISIAHSNADVSSAAAAAAAAVLPDVSLNLRDDCPMDMSRDGSPVFKRYIGHLPFT</sequence>
<dbReference type="EMBL" id="JYDO01000289">
    <property type="protein sequence ID" value="KRZ65829.1"/>
    <property type="molecule type" value="Genomic_DNA"/>
</dbReference>
<comment type="caution">
    <text evidence="1">The sequence shown here is derived from an EMBL/GenBank/DDBJ whole genome shotgun (WGS) entry which is preliminary data.</text>
</comment>
<protein>
    <submittedName>
        <fullName evidence="1">Uncharacterized protein</fullName>
    </submittedName>
</protein>
<accession>A0A0V1M241</accession>
<evidence type="ECO:0000313" key="2">
    <source>
        <dbReference type="Proteomes" id="UP000054843"/>
    </source>
</evidence>
<organism evidence="1 2">
    <name type="scientific">Trichinella papuae</name>
    <dbReference type="NCBI Taxonomy" id="268474"/>
    <lineage>
        <taxon>Eukaryota</taxon>
        <taxon>Metazoa</taxon>
        <taxon>Ecdysozoa</taxon>
        <taxon>Nematoda</taxon>
        <taxon>Enoplea</taxon>
        <taxon>Dorylaimia</taxon>
        <taxon>Trichinellida</taxon>
        <taxon>Trichinellidae</taxon>
        <taxon>Trichinella</taxon>
    </lineage>
</organism>